<evidence type="ECO:0000256" key="1">
    <source>
        <dbReference type="ARBA" id="ARBA00004496"/>
    </source>
</evidence>
<keyword evidence="7" id="KW-0804">Transcription</keyword>
<feature type="modified residue" description="4-aspartylphosphate" evidence="8">
    <location>
        <position position="55"/>
    </location>
</feature>
<evidence type="ECO:0000259" key="9">
    <source>
        <dbReference type="PROSITE" id="PS01124"/>
    </source>
</evidence>
<evidence type="ECO:0000313" key="11">
    <source>
        <dbReference type="EMBL" id="MCJ8014112.1"/>
    </source>
</evidence>
<dbReference type="InterPro" id="IPR018060">
    <property type="entry name" value="HTH_AraC"/>
</dbReference>
<dbReference type="Gene3D" id="3.40.50.2300">
    <property type="match status" value="1"/>
</dbReference>
<dbReference type="AlphaFoldDB" id="A0A9X1WRU2"/>
<dbReference type="RefSeq" id="WP_244728377.1">
    <property type="nucleotide sequence ID" value="NZ_JALIRP010000009.1"/>
</dbReference>
<evidence type="ECO:0000256" key="6">
    <source>
        <dbReference type="ARBA" id="ARBA00023125"/>
    </source>
</evidence>
<feature type="domain" description="Response regulatory" evidence="10">
    <location>
        <begin position="3"/>
        <end position="120"/>
    </location>
</feature>
<evidence type="ECO:0000256" key="5">
    <source>
        <dbReference type="ARBA" id="ARBA00023015"/>
    </source>
</evidence>
<evidence type="ECO:0000259" key="10">
    <source>
        <dbReference type="PROSITE" id="PS50110"/>
    </source>
</evidence>
<keyword evidence="4" id="KW-0902">Two-component regulatory system</keyword>
<evidence type="ECO:0000256" key="7">
    <source>
        <dbReference type="ARBA" id="ARBA00023163"/>
    </source>
</evidence>
<dbReference type="PANTHER" id="PTHR42713:SF3">
    <property type="entry name" value="TRANSCRIPTIONAL REGULATORY PROTEIN HPTR"/>
    <property type="match status" value="1"/>
</dbReference>
<dbReference type="CDD" id="cd17536">
    <property type="entry name" value="REC_YesN-like"/>
    <property type="match status" value="1"/>
</dbReference>
<dbReference type="EMBL" id="JALIRP010000009">
    <property type="protein sequence ID" value="MCJ8014112.1"/>
    <property type="molecule type" value="Genomic_DNA"/>
</dbReference>
<dbReference type="PANTHER" id="PTHR42713">
    <property type="entry name" value="HISTIDINE KINASE-RELATED"/>
    <property type="match status" value="1"/>
</dbReference>
<gene>
    <name evidence="11" type="ORF">MUG84_20580</name>
</gene>
<evidence type="ECO:0000313" key="12">
    <source>
        <dbReference type="Proteomes" id="UP001139347"/>
    </source>
</evidence>
<evidence type="ECO:0000256" key="4">
    <source>
        <dbReference type="ARBA" id="ARBA00023012"/>
    </source>
</evidence>
<dbReference type="SMART" id="SM00342">
    <property type="entry name" value="HTH_ARAC"/>
    <property type="match status" value="1"/>
</dbReference>
<dbReference type="GO" id="GO:0005737">
    <property type="term" value="C:cytoplasm"/>
    <property type="evidence" value="ECO:0007669"/>
    <property type="project" value="UniProtKB-SubCell"/>
</dbReference>
<dbReference type="Gene3D" id="1.10.10.60">
    <property type="entry name" value="Homeodomain-like"/>
    <property type="match status" value="2"/>
</dbReference>
<dbReference type="SMART" id="SM00448">
    <property type="entry name" value="REC"/>
    <property type="match status" value="1"/>
</dbReference>
<dbReference type="InterPro" id="IPR009057">
    <property type="entry name" value="Homeodomain-like_sf"/>
</dbReference>
<dbReference type="SUPFAM" id="SSF52172">
    <property type="entry name" value="CheY-like"/>
    <property type="match status" value="1"/>
</dbReference>
<dbReference type="Proteomes" id="UP001139347">
    <property type="component" value="Unassembled WGS sequence"/>
</dbReference>
<keyword evidence="2" id="KW-0963">Cytoplasm</keyword>
<dbReference type="InterPro" id="IPR051552">
    <property type="entry name" value="HptR"/>
</dbReference>
<dbReference type="SUPFAM" id="SSF46689">
    <property type="entry name" value="Homeodomain-like"/>
    <property type="match status" value="2"/>
</dbReference>
<accession>A0A9X1WRU2</accession>
<dbReference type="GO" id="GO:0003700">
    <property type="term" value="F:DNA-binding transcription factor activity"/>
    <property type="evidence" value="ECO:0007669"/>
    <property type="project" value="InterPro"/>
</dbReference>
<dbReference type="InterPro" id="IPR001789">
    <property type="entry name" value="Sig_transdc_resp-reg_receiver"/>
</dbReference>
<evidence type="ECO:0000256" key="3">
    <source>
        <dbReference type="ARBA" id="ARBA00022553"/>
    </source>
</evidence>
<protein>
    <submittedName>
        <fullName evidence="11">Response regulator</fullName>
    </submittedName>
</protein>
<keyword evidence="5" id="KW-0805">Transcription regulation</keyword>
<sequence>MFSVVLVDDNPLTVEALEHGIDWGKHGFKVEGSFGDGQKALDYLLNHGADIVLTDIRMPQMDGIQMIQQMKESGLLTKVVVLSAYPDFTYAQQVIRYGGYGYLLKPLDEVLLEEMLDDLAAILKREEHGRKQDLCLESTRAEKSIVEKAKLFAKQNMHKAISLEEVADYVNISKNYFCNMFKNETGLTFWDFLTILRVEKAKELLRTEMKNYEIALMVGYEDAGYLSKVFRKIIGMTPSEYRNSLYRKP</sequence>
<feature type="domain" description="HTH araC/xylS-type" evidence="9">
    <location>
        <begin position="147"/>
        <end position="244"/>
    </location>
</feature>
<dbReference type="PROSITE" id="PS01124">
    <property type="entry name" value="HTH_ARAC_FAMILY_2"/>
    <property type="match status" value="1"/>
</dbReference>
<keyword evidence="3 8" id="KW-0597">Phosphoprotein</keyword>
<dbReference type="GO" id="GO:0000160">
    <property type="term" value="P:phosphorelay signal transduction system"/>
    <property type="evidence" value="ECO:0007669"/>
    <property type="project" value="UniProtKB-KW"/>
</dbReference>
<name>A0A9X1WRU2_9BACL</name>
<organism evidence="11 12">
    <name type="scientific">Paenibacillus mangrovi</name>
    <dbReference type="NCBI Taxonomy" id="2931978"/>
    <lineage>
        <taxon>Bacteria</taxon>
        <taxon>Bacillati</taxon>
        <taxon>Bacillota</taxon>
        <taxon>Bacilli</taxon>
        <taxon>Bacillales</taxon>
        <taxon>Paenibacillaceae</taxon>
        <taxon>Paenibacillus</taxon>
    </lineage>
</organism>
<dbReference type="InterPro" id="IPR011006">
    <property type="entry name" value="CheY-like_superfamily"/>
</dbReference>
<dbReference type="PROSITE" id="PS50110">
    <property type="entry name" value="RESPONSE_REGULATORY"/>
    <property type="match status" value="1"/>
</dbReference>
<proteinExistence type="predicted"/>
<dbReference type="Pfam" id="PF12833">
    <property type="entry name" value="HTH_18"/>
    <property type="match status" value="1"/>
</dbReference>
<comment type="caution">
    <text evidence="11">The sequence shown here is derived from an EMBL/GenBank/DDBJ whole genome shotgun (WGS) entry which is preliminary data.</text>
</comment>
<keyword evidence="6" id="KW-0238">DNA-binding</keyword>
<evidence type="ECO:0000256" key="2">
    <source>
        <dbReference type="ARBA" id="ARBA00022490"/>
    </source>
</evidence>
<keyword evidence="12" id="KW-1185">Reference proteome</keyword>
<comment type="subcellular location">
    <subcellularLocation>
        <location evidence="1">Cytoplasm</location>
    </subcellularLocation>
</comment>
<evidence type="ECO:0000256" key="8">
    <source>
        <dbReference type="PROSITE-ProRule" id="PRU00169"/>
    </source>
</evidence>
<dbReference type="Pfam" id="PF00072">
    <property type="entry name" value="Response_reg"/>
    <property type="match status" value="1"/>
</dbReference>
<reference evidence="11" key="1">
    <citation type="submission" date="2022-04" db="EMBL/GenBank/DDBJ databases">
        <title>Paenibacillus mangrovi sp. nov., a novel endophytic bacterium isolated from bark of Kandelia candel.</title>
        <authorList>
            <person name="Tuo L."/>
        </authorList>
    </citation>
    <scope>NUCLEOTIDE SEQUENCE</scope>
    <source>
        <strain evidence="11">KQZ6P-2</strain>
    </source>
</reference>
<dbReference type="GO" id="GO:0043565">
    <property type="term" value="F:sequence-specific DNA binding"/>
    <property type="evidence" value="ECO:0007669"/>
    <property type="project" value="InterPro"/>
</dbReference>